<proteinExistence type="inferred from homology"/>
<evidence type="ECO:0000256" key="1">
    <source>
        <dbReference type="ARBA" id="ARBA00005777"/>
    </source>
</evidence>
<evidence type="ECO:0000256" key="4">
    <source>
        <dbReference type="ARBA" id="ARBA00023129"/>
    </source>
</evidence>
<dbReference type="PANTHER" id="PTHR48244">
    <property type="entry name" value="ZEIN-ALPHA A20-RELATED"/>
    <property type="match status" value="1"/>
</dbReference>
<keyword evidence="3" id="KW-0758">Storage protein</keyword>
<dbReference type="Pfam" id="PF01559">
    <property type="entry name" value="Zein"/>
    <property type="match status" value="1"/>
</dbReference>
<protein>
    <submittedName>
        <fullName evidence="6">Methionine-rich protein</fullName>
    </submittedName>
</protein>
<comment type="similarity">
    <text evidence="1">Belongs to the zein family.</text>
</comment>
<keyword evidence="2 5" id="KW-0732">Signal</keyword>
<evidence type="ECO:0000256" key="3">
    <source>
        <dbReference type="ARBA" id="ARBA00022761"/>
    </source>
</evidence>
<feature type="chain" id="PRO_5002549153" evidence="5">
    <location>
        <begin position="22"/>
        <end position="129"/>
    </location>
</feature>
<evidence type="ECO:0000256" key="2">
    <source>
        <dbReference type="ARBA" id="ARBA00022729"/>
    </source>
</evidence>
<name>A0A0G2QUV3_ECHCG</name>
<dbReference type="GO" id="GO:0045735">
    <property type="term" value="F:nutrient reservoir activity"/>
    <property type="evidence" value="ECO:0007669"/>
    <property type="project" value="UniProtKB-KW"/>
</dbReference>
<accession>A0A0G2QUV3</accession>
<organism evidence="6">
    <name type="scientific">Echinochloa crus-galli subsp. hispidula</name>
    <dbReference type="NCBI Taxonomy" id="1502359"/>
    <lineage>
        <taxon>Eukaryota</taxon>
        <taxon>Viridiplantae</taxon>
        <taxon>Streptophyta</taxon>
        <taxon>Embryophyta</taxon>
        <taxon>Tracheophyta</taxon>
        <taxon>Spermatophyta</taxon>
        <taxon>Magnoliopsida</taxon>
        <taxon>Liliopsida</taxon>
        <taxon>Poales</taxon>
        <taxon>Poaceae</taxon>
        <taxon>PACMAD clade</taxon>
        <taxon>Panicoideae</taxon>
        <taxon>Panicodae</taxon>
        <taxon>Paniceae</taxon>
        <taxon>Boivinellinae</taxon>
        <taxon>Echinochloa</taxon>
    </lineage>
</organism>
<evidence type="ECO:0000256" key="5">
    <source>
        <dbReference type="SAM" id="SignalP"/>
    </source>
</evidence>
<dbReference type="PANTHER" id="PTHR48244:SF3">
    <property type="entry name" value="22 KDA ALPHA-ZEIN 8"/>
    <property type="match status" value="1"/>
</dbReference>
<feature type="signal peptide" evidence="5">
    <location>
        <begin position="1"/>
        <end position="21"/>
    </location>
</feature>
<sequence length="129" mass="14239">MAAKMLALFAFLALCASAASATYIPGYFPSTMALGAVNPCMQYCAMQQAFTMGRFTSAASMMMQRPFTSLFQQYLTPMMIPSMMTMQQQCHCSAISQIMQQQQLPFSFNPMAMAIPPFSFQQPFVGAAF</sequence>
<reference evidence="6" key="1">
    <citation type="submission" date="2014-03" db="EMBL/GenBank/DDBJ databases">
        <title>Cloning and Nucleotide Sequence Analysis of Methionine-Rich Storage Gene in Barnyard Grass Echinochloa hispidula (Retz.) Nees.</title>
        <authorList>
            <person name="Chen H."/>
        </authorList>
    </citation>
    <scope>NUCLEOTIDE SEQUENCE</scope>
</reference>
<dbReference type="EMBL" id="KJ584473">
    <property type="protein sequence ID" value="AIA24586.1"/>
    <property type="molecule type" value="Genomic_DNA"/>
</dbReference>
<dbReference type="InterPro" id="IPR052508">
    <property type="entry name" value="Maize_Zein_Storage"/>
</dbReference>
<dbReference type="AlphaFoldDB" id="A0A0G2QUV3"/>
<dbReference type="InterPro" id="IPR002530">
    <property type="entry name" value="Zein"/>
</dbReference>
<evidence type="ECO:0000313" key="6">
    <source>
        <dbReference type="EMBL" id="AIA24586.1"/>
    </source>
</evidence>
<keyword evidence="4" id="KW-0708">Seed storage protein</keyword>